<keyword evidence="8" id="KW-0694">RNA-binding</keyword>
<dbReference type="Pfam" id="PF01287">
    <property type="entry name" value="eIF-5a"/>
    <property type="match status" value="1"/>
</dbReference>
<dbReference type="InterPro" id="IPR014041">
    <property type="entry name" value="ESCRT-II_cplx_Vps25-sub_N"/>
</dbReference>
<dbReference type="GO" id="GO:0043022">
    <property type="term" value="F:ribosome binding"/>
    <property type="evidence" value="ECO:0007669"/>
    <property type="project" value="InterPro"/>
</dbReference>
<dbReference type="FunFam" id="2.30.30.30:FF:000007">
    <property type="entry name" value="Eukaryotic translation initiation factor 5A"/>
    <property type="match status" value="1"/>
</dbReference>
<keyword evidence="5" id="KW-0813">Transport</keyword>
<comment type="similarity">
    <text evidence="2">Belongs to the eIF-5A family.</text>
</comment>
<evidence type="ECO:0000256" key="4">
    <source>
        <dbReference type="ARBA" id="ARBA00017934"/>
    </source>
</evidence>
<keyword evidence="7" id="KW-0251">Elongation factor</keyword>
<dbReference type="SMART" id="SM01376">
    <property type="entry name" value="eIF-5a"/>
    <property type="match status" value="1"/>
</dbReference>
<dbReference type="GO" id="GO:0000814">
    <property type="term" value="C:ESCRT II complex"/>
    <property type="evidence" value="ECO:0007669"/>
    <property type="project" value="InterPro"/>
</dbReference>
<dbReference type="GO" id="GO:0006452">
    <property type="term" value="P:translational frameshifting"/>
    <property type="evidence" value="ECO:0007669"/>
    <property type="project" value="UniProtKB-ARBA"/>
</dbReference>
<dbReference type="InterPro" id="IPR001884">
    <property type="entry name" value="IF5A-like"/>
</dbReference>
<dbReference type="Gene3D" id="2.30.30.30">
    <property type="match status" value="1"/>
</dbReference>
<dbReference type="FunFam" id="2.40.50.140:FF:000034">
    <property type="entry name" value="Eukaryotic translation initiation factor 5A"/>
    <property type="match status" value="1"/>
</dbReference>
<dbReference type="Pfam" id="PF21485">
    <property type="entry name" value="IF5A-like_N"/>
    <property type="match status" value="1"/>
</dbReference>
<keyword evidence="15" id="KW-1185">Reference proteome</keyword>
<evidence type="ECO:0000256" key="2">
    <source>
        <dbReference type="ARBA" id="ARBA00006016"/>
    </source>
</evidence>
<dbReference type="InterPro" id="IPR012340">
    <property type="entry name" value="NA-bd_OB-fold"/>
</dbReference>
<evidence type="ECO:0000256" key="12">
    <source>
        <dbReference type="ARBA" id="ARBA00030094"/>
    </source>
</evidence>
<dbReference type="PANTHER" id="PTHR11673">
    <property type="entry name" value="TRANSLATION INITIATION FACTOR 5A FAMILY MEMBER"/>
    <property type="match status" value="1"/>
</dbReference>
<dbReference type="FunFam" id="1.10.10.570:FF:000003">
    <property type="entry name" value="Vacuolar protein-sorting-associated protein 25"/>
    <property type="match status" value="1"/>
</dbReference>
<dbReference type="CDD" id="cd04468">
    <property type="entry name" value="S1_eIF5A"/>
    <property type="match status" value="1"/>
</dbReference>
<organism evidence="14 15">
    <name type="scientific">Coemansia aciculifera</name>
    <dbReference type="NCBI Taxonomy" id="417176"/>
    <lineage>
        <taxon>Eukaryota</taxon>
        <taxon>Fungi</taxon>
        <taxon>Fungi incertae sedis</taxon>
        <taxon>Zoopagomycota</taxon>
        <taxon>Kickxellomycotina</taxon>
        <taxon>Kickxellomycetes</taxon>
        <taxon>Kickxellales</taxon>
        <taxon>Kickxellaceae</taxon>
        <taxon>Coemansia</taxon>
    </lineage>
</organism>
<dbReference type="InterPro" id="IPR048670">
    <property type="entry name" value="IF5A-like_N"/>
</dbReference>
<evidence type="ECO:0000256" key="11">
    <source>
        <dbReference type="ARBA" id="ARBA00023071"/>
    </source>
</evidence>
<keyword evidence="10" id="KW-0653">Protein transport</keyword>
<dbReference type="InterPro" id="IPR014722">
    <property type="entry name" value="Rib_uL2_dom2"/>
</dbReference>
<dbReference type="Proteomes" id="UP001140074">
    <property type="component" value="Unassembled WGS sequence"/>
</dbReference>
<dbReference type="InterPro" id="IPR008991">
    <property type="entry name" value="Translation_prot_SH3-like_sf"/>
</dbReference>
<evidence type="ECO:0000256" key="6">
    <source>
        <dbReference type="ARBA" id="ARBA00022490"/>
    </source>
</evidence>
<dbReference type="InterPro" id="IPR008570">
    <property type="entry name" value="ESCRT-II_cplx_Vps25-sub"/>
</dbReference>
<dbReference type="EMBL" id="JANBUY010000098">
    <property type="protein sequence ID" value="KAJ2864130.1"/>
    <property type="molecule type" value="Genomic_DNA"/>
</dbReference>
<evidence type="ECO:0000256" key="7">
    <source>
        <dbReference type="ARBA" id="ARBA00022768"/>
    </source>
</evidence>
<dbReference type="SUPFAM" id="SSF50249">
    <property type="entry name" value="Nucleic acid-binding proteins"/>
    <property type="match status" value="1"/>
</dbReference>
<keyword evidence="6" id="KW-0963">Cytoplasm</keyword>
<dbReference type="InterPro" id="IPR036390">
    <property type="entry name" value="WH_DNA-bd_sf"/>
</dbReference>
<gene>
    <name evidence="14" type="ORF">GGH94_003124</name>
</gene>
<comment type="caution">
    <text evidence="14">The sequence shown here is derived from an EMBL/GenBank/DDBJ whole genome shotgun (WGS) entry which is preliminary data.</text>
</comment>
<dbReference type="InterPro" id="IPR019769">
    <property type="entry name" value="Trans_elong_IF5A_hypusine_site"/>
</dbReference>
<evidence type="ECO:0000256" key="9">
    <source>
        <dbReference type="ARBA" id="ARBA00022917"/>
    </source>
</evidence>
<dbReference type="InterPro" id="IPR036388">
    <property type="entry name" value="WH-like_DNA-bd_sf"/>
</dbReference>
<evidence type="ECO:0000313" key="14">
    <source>
        <dbReference type="EMBL" id="KAJ2864130.1"/>
    </source>
</evidence>
<dbReference type="GO" id="GO:0003723">
    <property type="term" value="F:RNA binding"/>
    <property type="evidence" value="ECO:0007669"/>
    <property type="project" value="UniProtKB-KW"/>
</dbReference>
<dbReference type="InterPro" id="IPR020189">
    <property type="entry name" value="IF5A_C"/>
</dbReference>
<dbReference type="GO" id="GO:0016236">
    <property type="term" value="P:macroautophagy"/>
    <property type="evidence" value="ECO:0007669"/>
    <property type="project" value="UniProtKB-ARBA"/>
</dbReference>
<dbReference type="GO" id="GO:0071985">
    <property type="term" value="P:multivesicular body sorting pathway"/>
    <property type="evidence" value="ECO:0007669"/>
    <property type="project" value="InterPro"/>
</dbReference>
<evidence type="ECO:0000256" key="5">
    <source>
        <dbReference type="ARBA" id="ARBA00022448"/>
    </source>
</evidence>
<dbReference type="NCBIfam" id="TIGR00037">
    <property type="entry name" value="eIF_5A"/>
    <property type="match status" value="1"/>
</dbReference>
<evidence type="ECO:0000256" key="1">
    <source>
        <dbReference type="ARBA" id="ARBA00004496"/>
    </source>
</evidence>
<dbReference type="SUPFAM" id="SSF50104">
    <property type="entry name" value="Translation proteins SH3-like domain"/>
    <property type="match status" value="1"/>
</dbReference>
<evidence type="ECO:0000256" key="3">
    <source>
        <dbReference type="ARBA" id="ARBA00009674"/>
    </source>
</evidence>
<name>A0A9W8M5C9_9FUNG</name>
<proteinExistence type="inferred from homology"/>
<dbReference type="GO" id="GO:0015031">
    <property type="term" value="P:protein transport"/>
    <property type="evidence" value="ECO:0007669"/>
    <property type="project" value="UniProtKB-KW"/>
</dbReference>
<evidence type="ECO:0000256" key="8">
    <source>
        <dbReference type="ARBA" id="ARBA00022884"/>
    </source>
</evidence>
<comment type="similarity">
    <text evidence="3">Belongs to the VPS25 family.</text>
</comment>
<reference evidence="14" key="1">
    <citation type="submission" date="2022-07" db="EMBL/GenBank/DDBJ databases">
        <title>Phylogenomic reconstructions and comparative analyses of Kickxellomycotina fungi.</title>
        <authorList>
            <person name="Reynolds N.K."/>
            <person name="Stajich J.E."/>
            <person name="Barry K."/>
            <person name="Grigoriev I.V."/>
            <person name="Crous P."/>
            <person name="Smith M.E."/>
        </authorList>
    </citation>
    <scope>NUCLEOTIDE SEQUENCE</scope>
    <source>
        <strain evidence="14">RSA 476</strain>
    </source>
</reference>
<dbReference type="Gene3D" id="2.40.50.140">
    <property type="entry name" value="Nucleic acid-binding proteins"/>
    <property type="match status" value="1"/>
</dbReference>
<dbReference type="PROSITE" id="PS00302">
    <property type="entry name" value="IF5A_HYPUSINE"/>
    <property type="match status" value="1"/>
</dbReference>
<dbReference type="SUPFAM" id="SSF46785">
    <property type="entry name" value="Winged helix' DNA-binding domain"/>
    <property type="match status" value="2"/>
</dbReference>
<dbReference type="GO" id="GO:0045901">
    <property type="term" value="P:positive regulation of translational elongation"/>
    <property type="evidence" value="ECO:0007669"/>
    <property type="project" value="InterPro"/>
</dbReference>
<dbReference type="GO" id="GO:0003746">
    <property type="term" value="F:translation elongation factor activity"/>
    <property type="evidence" value="ECO:0007669"/>
    <property type="project" value="UniProtKB-KW"/>
</dbReference>
<evidence type="ECO:0000313" key="15">
    <source>
        <dbReference type="Proteomes" id="UP001140074"/>
    </source>
</evidence>
<keyword evidence="9" id="KW-0648">Protein biosynthesis</keyword>
<feature type="domain" description="Translation initiation factor 5A C-terminal" evidence="13">
    <location>
        <begin position="286"/>
        <end position="353"/>
    </location>
</feature>
<dbReference type="GO" id="GO:0045905">
    <property type="term" value="P:positive regulation of translational termination"/>
    <property type="evidence" value="ECO:0007669"/>
    <property type="project" value="InterPro"/>
</dbReference>
<keyword evidence="11" id="KW-0385">Hypusine</keyword>
<dbReference type="Pfam" id="PF05871">
    <property type="entry name" value="ESCRT-II"/>
    <property type="match status" value="1"/>
</dbReference>
<evidence type="ECO:0000259" key="13">
    <source>
        <dbReference type="SMART" id="SM01376"/>
    </source>
</evidence>
<evidence type="ECO:0000256" key="10">
    <source>
        <dbReference type="ARBA" id="ARBA00022927"/>
    </source>
</evidence>
<protein>
    <recommendedName>
        <fullName evidence="4">Vacuolar protein-sorting-associated protein 25</fullName>
    </recommendedName>
    <alternativeName>
        <fullName evidence="12">ESCRT-II complex subunit VPS25</fullName>
    </alternativeName>
</protein>
<dbReference type="Gene3D" id="1.10.10.10">
    <property type="entry name" value="Winged helix-like DNA-binding domain superfamily/Winged helix DNA-binding domain"/>
    <property type="match status" value="1"/>
</dbReference>
<accession>A0A9W8M5C9</accession>
<comment type="subcellular location">
    <subcellularLocation>
        <location evidence="1">Cytoplasm</location>
    </subcellularLocation>
</comment>
<dbReference type="Gene3D" id="1.10.10.570">
    <property type="entry name" value="Winged helix' DNA-binding domain. Chain C. Domain 1"/>
    <property type="match status" value="1"/>
</dbReference>
<dbReference type="FunFam" id="1.10.10.10:FF:000141">
    <property type="entry name" value="vacuolar protein-sorting-associated protein 25"/>
    <property type="match status" value="1"/>
</dbReference>
<sequence length="360" mass="40299">MANTATAAGEPFQFPEMYNFPPFFTRQPNESTWKEQRRQWCDLVLAYYRHNRLYSMSLAEAVTEPPFANRQLRRALRVDVLREIVDELVKQGNAVWVGAKNSKDTCLVFWRKPEVWATMIHQWASERGLFNSVLTVFELANGDDTVGQEFHELDAATLRRALDVLQSQGKAQLFVGTSDEDLGVKLLSNPKKNLSILKMADDAQHEHEFEAAGDSGASTTFPLQCSALRKGGFVVMKGRPCKVIDMSTSKTGKHGHAKVNYTGVDIFNNRKYEDMSPSTHNVDVPNVGRAEFTLIDVAEDFLSLMDDSGEMKEDVKVPEGELGDKLREEFAEGKELLVTILKAMGIEAAISYKEAPKGGQ</sequence>
<dbReference type="AlphaFoldDB" id="A0A9W8M5C9"/>